<accession>A0ABW7KNA0</accession>
<feature type="transmembrane region" description="Helical" evidence="7">
    <location>
        <begin position="12"/>
        <end position="34"/>
    </location>
</feature>
<evidence type="ECO:0000256" key="1">
    <source>
        <dbReference type="ARBA" id="ARBA00004651"/>
    </source>
</evidence>
<comment type="subcellular location">
    <subcellularLocation>
        <location evidence="1 7">Cell membrane</location>
        <topology evidence="1 7">Multi-pass membrane protein</topology>
    </subcellularLocation>
</comment>
<evidence type="ECO:0000259" key="8">
    <source>
        <dbReference type="Pfam" id="PF09335"/>
    </source>
</evidence>
<feature type="domain" description="VTT" evidence="8">
    <location>
        <begin position="33"/>
        <end position="156"/>
    </location>
</feature>
<dbReference type="Proteomes" id="UP001609176">
    <property type="component" value="Unassembled WGS sequence"/>
</dbReference>
<reference evidence="11 12" key="1">
    <citation type="submission" date="2024-10" db="EMBL/GenBank/DDBJ databases">
        <authorList>
            <person name="Riesco R."/>
        </authorList>
    </citation>
    <scope>NUCLEOTIDE SEQUENCE [LARGE SCALE GENOMIC DNA]</scope>
    <source>
        <strain evidence="10 11">NCIMB 15448</strain>
        <strain evidence="9 12">NCIMB 15450</strain>
    </source>
</reference>
<keyword evidence="3 7" id="KW-1003">Cell membrane</keyword>
<evidence type="ECO:0000256" key="7">
    <source>
        <dbReference type="RuleBase" id="RU367016"/>
    </source>
</evidence>
<sequence length="208" mass="21615">MGGLDLEIDCRLVVLVAGLAAFLACIAPFGFFVPSQSAAIAGGFAAGSGSVNPIVQASAVTTGAFLGGLVGYGIGCWIGDRSFDGRKMKHRSWMRYGQDLIARRAVAVVLVGRWSAATRSTVPNIAGAARYPLSQFAVWNLATCAAWGAATTAAGYLAHEAINGGTSALTAVSTAVLLSVCTYVALSYRNWRISNAPRTRDVSGHEVE</sequence>
<evidence type="ECO:0000313" key="9">
    <source>
        <dbReference type="EMBL" id="MFH5230901.1"/>
    </source>
</evidence>
<evidence type="ECO:0000256" key="2">
    <source>
        <dbReference type="ARBA" id="ARBA00010792"/>
    </source>
</evidence>
<keyword evidence="6 7" id="KW-0472">Membrane</keyword>
<keyword evidence="5 7" id="KW-1133">Transmembrane helix</keyword>
<feature type="transmembrane region" description="Helical" evidence="7">
    <location>
        <begin position="54"/>
        <end position="79"/>
    </location>
</feature>
<organism evidence="10 11">
    <name type="scientific">Antrihabitans spumae</name>
    <dbReference type="NCBI Taxonomy" id="3373370"/>
    <lineage>
        <taxon>Bacteria</taxon>
        <taxon>Bacillati</taxon>
        <taxon>Actinomycetota</taxon>
        <taxon>Actinomycetes</taxon>
        <taxon>Mycobacteriales</taxon>
        <taxon>Nocardiaceae</taxon>
        <taxon>Antrihabitans</taxon>
    </lineage>
</organism>
<evidence type="ECO:0000256" key="5">
    <source>
        <dbReference type="ARBA" id="ARBA00022989"/>
    </source>
</evidence>
<keyword evidence="12" id="KW-1185">Reference proteome</keyword>
<comment type="caution">
    <text evidence="10">The sequence shown here is derived from an EMBL/GenBank/DDBJ whole genome shotgun (WGS) entry which is preliminary data.</text>
</comment>
<dbReference type="EMBL" id="JBIMSN010000094">
    <property type="protein sequence ID" value="MFH5230901.1"/>
    <property type="molecule type" value="Genomic_DNA"/>
</dbReference>
<dbReference type="Pfam" id="PF09335">
    <property type="entry name" value="VTT_dom"/>
    <property type="match status" value="1"/>
</dbReference>
<evidence type="ECO:0000256" key="6">
    <source>
        <dbReference type="ARBA" id="ARBA00023136"/>
    </source>
</evidence>
<dbReference type="PANTHER" id="PTHR30353">
    <property type="entry name" value="INNER MEMBRANE PROTEIN DEDA-RELATED"/>
    <property type="match status" value="1"/>
</dbReference>
<feature type="transmembrane region" description="Helical" evidence="7">
    <location>
        <begin position="169"/>
        <end position="188"/>
    </location>
</feature>
<evidence type="ECO:0000313" key="12">
    <source>
        <dbReference type="Proteomes" id="UP001609219"/>
    </source>
</evidence>
<dbReference type="InterPro" id="IPR032816">
    <property type="entry name" value="VTT_dom"/>
</dbReference>
<dbReference type="EMBL" id="JBIMSP010000013">
    <property type="protein sequence ID" value="MFH5242372.1"/>
    <property type="molecule type" value="Genomic_DNA"/>
</dbReference>
<comment type="similarity">
    <text evidence="2 7">Belongs to the DedA family.</text>
</comment>
<evidence type="ECO:0000256" key="3">
    <source>
        <dbReference type="ARBA" id="ARBA00022475"/>
    </source>
</evidence>
<gene>
    <name evidence="10" type="ORF">ACHIPV_10825</name>
    <name evidence="9" type="ORF">ACHIRB_20370</name>
</gene>
<dbReference type="PANTHER" id="PTHR30353:SF0">
    <property type="entry name" value="TRANSMEMBRANE PROTEIN"/>
    <property type="match status" value="1"/>
</dbReference>
<dbReference type="Proteomes" id="UP001609219">
    <property type="component" value="Unassembled WGS sequence"/>
</dbReference>
<dbReference type="InterPro" id="IPR032818">
    <property type="entry name" value="DedA-like"/>
</dbReference>
<evidence type="ECO:0000313" key="10">
    <source>
        <dbReference type="EMBL" id="MFH5242372.1"/>
    </source>
</evidence>
<name>A0ABW7KNA0_9NOCA</name>
<proteinExistence type="inferred from homology"/>
<keyword evidence="4 7" id="KW-0812">Transmembrane</keyword>
<feature type="transmembrane region" description="Helical" evidence="7">
    <location>
        <begin position="136"/>
        <end position="157"/>
    </location>
</feature>
<evidence type="ECO:0000256" key="4">
    <source>
        <dbReference type="ARBA" id="ARBA00022692"/>
    </source>
</evidence>
<protein>
    <submittedName>
        <fullName evidence="10">DedA family protein</fullName>
    </submittedName>
</protein>
<dbReference type="RefSeq" id="WP_395124356.1">
    <property type="nucleotide sequence ID" value="NZ_JBIMSN010000094.1"/>
</dbReference>
<evidence type="ECO:0000313" key="11">
    <source>
        <dbReference type="Proteomes" id="UP001609176"/>
    </source>
</evidence>